<evidence type="ECO:0008006" key="3">
    <source>
        <dbReference type="Google" id="ProtNLM"/>
    </source>
</evidence>
<sequence length="203" mass="24142">MSDDIVQLEWEFFQHVQHIDGRASCQDDFETFYLQRKSQFDAFDQDVQQACLQDLKVAKQMGRNPVMEKYAYMMESTDPDYYQTIQDQLPQVDPQKRAFIQILCEIEVSMREDMNEKYPYLLAQARLTHTLEDEKDDTSFETYLRGELMTYSDETLYLYGQMVLRMVQNQENLIEKILTNTVKAYGYSSLEEANNFMKESQKQ</sequence>
<name>A0A1Y4SWP3_9FIRM</name>
<gene>
    <name evidence="1" type="ORF">B5E75_10320</name>
</gene>
<dbReference type="Pfam" id="PF13526">
    <property type="entry name" value="DUF4125"/>
    <property type="match status" value="1"/>
</dbReference>
<evidence type="ECO:0000313" key="1">
    <source>
        <dbReference type="EMBL" id="OUQ33381.1"/>
    </source>
</evidence>
<organism evidence="1 2">
    <name type="scientific">Massilimicrobiota timonensis</name>
    <dbReference type="NCBI Taxonomy" id="1776392"/>
    <lineage>
        <taxon>Bacteria</taxon>
        <taxon>Bacillati</taxon>
        <taxon>Bacillota</taxon>
        <taxon>Erysipelotrichia</taxon>
        <taxon>Erysipelotrichales</taxon>
        <taxon>Erysipelotrichaceae</taxon>
        <taxon>Massilimicrobiota</taxon>
    </lineage>
</organism>
<accession>A0A1Y4SWP3</accession>
<dbReference type="EMBL" id="NFLJ01000031">
    <property type="protein sequence ID" value="OUQ33381.1"/>
    <property type="molecule type" value="Genomic_DNA"/>
</dbReference>
<proteinExistence type="predicted"/>
<dbReference type="OrthoDB" id="5387164at2"/>
<protein>
    <recommendedName>
        <fullName evidence="3">DUF4125 domain-containing protein</fullName>
    </recommendedName>
</protein>
<dbReference type="InterPro" id="IPR025191">
    <property type="entry name" value="DUF4125"/>
</dbReference>
<reference evidence="1 2" key="1">
    <citation type="journal article" date="2018" name="BMC Genomics">
        <title>Whole genome sequencing and function prediction of 133 gut anaerobes isolated from chicken caecum in pure cultures.</title>
        <authorList>
            <person name="Medvecky M."/>
            <person name="Cejkova D."/>
            <person name="Polansky O."/>
            <person name="Karasova D."/>
            <person name="Kubasova T."/>
            <person name="Cizek A."/>
            <person name="Rychlik I."/>
        </authorList>
    </citation>
    <scope>NUCLEOTIDE SEQUENCE [LARGE SCALE GENOMIC DNA]</scope>
    <source>
        <strain evidence="1 2">An13</strain>
    </source>
</reference>
<dbReference type="AlphaFoldDB" id="A0A1Y4SWP3"/>
<dbReference type="Proteomes" id="UP000195305">
    <property type="component" value="Unassembled WGS sequence"/>
</dbReference>
<keyword evidence="2" id="KW-1185">Reference proteome</keyword>
<comment type="caution">
    <text evidence="1">The sequence shown here is derived from an EMBL/GenBank/DDBJ whole genome shotgun (WGS) entry which is preliminary data.</text>
</comment>
<evidence type="ECO:0000313" key="2">
    <source>
        <dbReference type="Proteomes" id="UP000195305"/>
    </source>
</evidence>
<dbReference type="RefSeq" id="WP_087358946.1">
    <property type="nucleotide sequence ID" value="NZ_AP031415.1"/>
</dbReference>